<dbReference type="Pfam" id="PF13560">
    <property type="entry name" value="HTH_31"/>
    <property type="match status" value="1"/>
</dbReference>
<evidence type="ECO:0000313" key="4">
    <source>
        <dbReference type="Proteomes" id="UP000383971"/>
    </source>
</evidence>
<keyword evidence="1" id="KW-0238">DNA-binding</keyword>
<evidence type="ECO:0000259" key="2">
    <source>
        <dbReference type="PROSITE" id="PS50943"/>
    </source>
</evidence>
<dbReference type="SUPFAM" id="SSF47413">
    <property type="entry name" value="lambda repressor-like DNA-binding domains"/>
    <property type="match status" value="1"/>
</dbReference>
<proteinExistence type="predicted"/>
<dbReference type="Gene3D" id="1.10.260.40">
    <property type="entry name" value="lambda repressor-like DNA-binding domains"/>
    <property type="match status" value="1"/>
</dbReference>
<dbReference type="AlphaFoldDB" id="A0A5E4XZH0"/>
<sequence length="161" mass="17586">MKDLNNFILVQENWTCNAPVQIFMTFGERLKEERSRLGYTQSAFGNLVGVSKQTQSNYESGYSEPKLDFWPAAAQVGVDVLYVLLGKRDAATLLPDEQDLLRRYNAASDAVKAAALGALIGGTAPAKVQQNFHSGVNIGQQIAGDVKVPQTFTFGSTKKKK</sequence>
<dbReference type="GO" id="GO:0003677">
    <property type="term" value="F:DNA binding"/>
    <property type="evidence" value="ECO:0007669"/>
    <property type="project" value="UniProtKB-KW"/>
</dbReference>
<dbReference type="Proteomes" id="UP000383971">
    <property type="component" value="Unassembled WGS sequence"/>
</dbReference>
<organism evidence="3 4">
    <name type="scientific">Pandoraea communis</name>
    <dbReference type="NCBI Taxonomy" id="2508297"/>
    <lineage>
        <taxon>Bacteria</taxon>
        <taxon>Pseudomonadati</taxon>
        <taxon>Pseudomonadota</taxon>
        <taxon>Betaproteobacteria</taxon>
        <taxon>Burkholderiales</taxon>
        <taxon>Burkholderiaceae</taxon>
        <taxon>Pandoraea</taxon>
    </lineage>
</organism>
<dbReference type="RefSeq" id="WP_254435413.1">
    <property type="nucleotide sequence ID" value="NZ_CABPSE010000017.1"/>
</dbReference>
<dbReference type="InterPro" id="IPR001387">
    <property type="entry name" value="Cro/C1-type_HTH"/>
</dbReference>
<protein>
    <submittedName>
        <fullName evidence="3">Transcriptional regulator</fullName>
    </submittedName>
</protein>
<dbReference type="EMBL" id="CABPSE010000017">
    <property type="protein sequence ID" value="VVE41687.1"/>
    <property type="molecule type" value="Genomic_DNA"/>
</dbReference>
<evidence type="ECO:0000313" key="3">
    <source>
        <dbReference type="EMBL" id="VVE41687.1"/>
    </source>
</evidence>
<dbReference type="CDD" id="cd00093">
    <property type="entry name" value="HTH_XRE"/>
    <property type="match status" value="1"/>
</dbReference>
<name>A0A5E4XZH0_9BURK</name>
<dbReference type="PANTHER" id="PTHR46558:SF11">
    <property type="entry name" value="HTH-TYPE TRANSCRIPTIONAL REGULATOR XRE"/>
    <property type="match status" value="1"/>
</dbReference>
<dbReference type="PANTHER" id="PTHR46558">
    <property type="entry name" value="TRACRIPTIONAL REGULATORY PROTEIN-RELATED-RELATED"/>
    <property type="match status" value="1"/>
</dbReference>
<dbReference type="PROSITE" id="PS50943">
    <property type="entry name" value="HTH_CROC1"/>
    <property type="match status" value="1"/>
</dbReference>
<gene>
    <name evidence="3" type="ORF">PCO31111_04209</name>
</gene>
<dbReference type="InterPro" id="IPR010982">
    <property type="entry name" value="Lambda_DNA-bd_dom_sf"/>
</dbReference>
<feature type="domain" description="HTH cro/C1-type" evidence="2">
    <location>
        <begin position="30"/>
        <end position="68"/>
    </location>
</feature>
<evidence type="ECO:0000256" key="1">
    <source>
        <dbReference type="ARBA" id="ARBA00023125"/>
    </source>
</evidence>
<reference evidence="3 4" key="1">
    <citation type="submission" date="2019-08" db="EMBL/GenBank/DDBJ databases">
        <authorList>
            <person name="Peeters C."/>
        </authorList>
    </citation>
    <scope>NUCLEOTIDE SEQUENCE [LARGE SCALE GENOMIC DNA]</scope>
    <source>
        <strain evidence="3 4">LMG 31111</strain>
    </source>
</reference>
<dbReference type="SMART" id="SM00530">
    <property type="entry name" value="HTH_XRE"/>
    <property type="match status" value="1"/>
</dbReference>
<keyword evidence="4" id="KW-1185">Reference proteome</keyword>
<accession>A0A5E4XZH0</accession>